<sequence length="153" mass="17406">MFNSPSMMRRIRRDDSGADQDFGPEPIIGAGPLADLPGIVGERPSAERFRVLPLRPLGQSQQSERRAERRTLSDVVRHHLENDVGALRQSQQVAQLVRHDHRAADRPVQHCLVQDDHQERCRVRFEEPCLSTQPCRDPLTDQVLVTRCVALCE</sequence>
<feature type="region of interest" description="Disordered" evidence="1">
    <location>
        <begin position="1"/>
        <end position="38"/>
    </location>
</feature>
<accession>A0A0D0PS92</accession>
<dbReference type="Proteomes" id="UP000032066">
    <property type="component" value="Unassembled WGS sequence"/>
</dbReference>
<organism evidence="2 3">
    <name type="scientific">Kitasatospora griseola</name>
    <name type="common">Streptomyces griseolosporeus</name>
    <dbReference type="NCBI Taxonomy" id="2064"/>
    <lineage>
        <taxon>Bacteria</taxon>
        <taxon>Bacillati</taxon>
        <taxon>Actinomycetota</taxon>
        <taxon>Actinomycetes</taxon>
        <taxon>Kitasatosporales</taxon>
        <taxon>Streptomycetaceae</taxon>
        <taxon>Kitasatospora</taxon>
    </lineage>
</organism>
<protein>
    <submittedName>
        <fullName evidence="2">Uncharacterized protein</fullName>
    </submittedName>
</protein>
<dbReference type="EMBL" id="JXZB01000002">
    <property type="protein sequence ID" value="KIQ65439.1"/>
    <property type="molecule type" value="Genomic_DNA"/>
</dbReference>
<evidence type="ECO:0000313" key="3">
    <source>
        <dbReference type="Proteomes" id="UP000032066"/>
    </source>
</evidence>
<evidence type="ECO:0000256" key="1">
    <source>
        <dbReference type="SAM" id="MobiDB-lite"/>
    </source>
</evidence>
<evidence type="ECO:0000313" key="2">
    <source>
        <dbReference type="EMBL" id="KIQ65439.1"/>
    </source>
</evidence>
<comment type="caution">
    <text evidence="2">The sequence shown here is derived from an EMBL/GenBank/DDBJ whole genome shotgun (WGS) entry which is preliminary data.</text>
</comment>
<name>A0A0D0PS92_KITGR</name>
<feature type="region of interest" description="Disordered" evidence="1">
    <location>
        <begin position="51"/>
        <end position="71"/>
    </location>
</feature>
<reference evidence="2 3" key="1">
    <citation type="submission" date="2015-02" db="EMBL/GenBank/DDBJ databases">
        <title>Draft genome sequence of Kitasatospora griseola MF730-N6, a bafilomycin, terpentecin and satosporin producer.</title>
        <authorList>
            <person name="Arens J.C."/>
            <person name="Haltli B."/>
            <person name="Kerr R.G."/>
        </authorList>
    </citation>
    <scope>NUCLEOTIDE SEQUENCE [LARGE SCALE GENOMIC DNA]</scope>
    <source>
        <strain evidence="2 3">MF730-N6</strain>
    </source>
</reference>
<dbReference type="AlphaFoldDB" id="A0A0D0PS92"/>
<keyword evidence="3" id="KW-1185">Reference proteome</keyword>
<gene>
    <name evidence="2" type="ORF">TR51_16230</name>
</gene>
<proteinExistence type="predicted"/>